<keyword evidence="4" id="KW-1185">Reference proteome</keyword>
<dbReference type="EMBL" id="AP021874">
    <property type="protein sequence ID" value="BBO68836.1"/>
    <property type="molecule type" value="Genomic_DNA"/>
</dbReference>
<keyword evidence="2" id="KW-1133">Transmembrane helix</keyword>
<evidence type="ECO:0000256" key="2">
    <source>
        <dbReference type="SAM" id="Phobius"/>
    </source>
</evidence>
<feature type="region of interest" description="Disordered" evidence="1">
    <location>
        <begin position="112"/>
        <end position="137"/>
    </location>
</feature>
<protein>
    <recommendedName>
        <fullName evidence="5">Lipopolysaccharide assembly protein A domain-containing protein</fullName>
    </recommendedName>
</protein>
<proteinExistence type="predicted"/>
<name>A0A5K7YI73_9BACT</name>
<sequence length="137" mass="15434">MKTRMIIYTAVVFAMGLIFYQNREFYLSEQHLSLNLLFTESGRVSIANATQVLFFFLAGIVLASVSFYHDRLKMRREINNLKTAFQSCAAQVTEMKPAECPQPWSKRIKLPATLGGRKKTAEKDESPVDDGLGLIPG</sequence>
<accession>A0A5K7YI73</accession>
<feature type="transmembrane region" description="Helical" evidence="2">
    <location>
        <begin position="5"/>
        <end position="22"/>
    </location>
</feature>
<reference evidence="3 4" key="1">
    <citation type="submission" date="2019-11" db="EMBL/GenBank/DDBJ databases">
        <title>Comparative genomics of hydrocarbon-degrading Desulfosarcina strains.</title>
        <authorList>
            <person name="Watanabe M."/>
            <person name="Kojima H."/>
            <person name="Fukui M."/>
        </authorList>
    </citation>
    <scope>NUCLEOTIDE SEQUENCE [LARGE SCALE GENOMIC DNA]</scope>
    <source>
        <strain evidence="3 4">PL12</strain>
    </source>
</reference>
<dbReference type="KEGG" id="dalk:DSCA_27660"/>
<dbReference type="AlphaFoldDB" id="A0A5K7YI73"/>
<evidence type="ECO:0008006" key="5">
    <source>
        <dbReference type="Google" id="ProtNLM"/>
    </source>
</evidence>
<evidence type="ECO:0000313" key="3">
    <source>
        <dbReference type="EMBL" id="BBO68836.1"/>
    </source>
</evidence>
<gene>
    <name evidence="3" type="ORF">DSCA_27660</name>
</gene>
<evidence type="ECO:0000313" key="4">
    <source>
        <dbReference type="Proteomes" id="UP000427906"/>
    </source>
</evidence>
<organism evidence="3 4">
    <name type="scientific">Desulfosarcina alkanivorans</name>
    <dbReference type="NCBI Taxonomy" id="571177"/>
    <lineage>
        <taxon>Bacteria</taxon>
        <taxon>Pseudomonadati</taxon>
        <taxon>Thermodesulfobacteriota</taxon>
        <taxon>Desulfobacteria</taxon>
        <taxon>Desulfobacterales</taxon>
        <taxon>Desulfosarcinaceae</taxon>
        <taxon>Desulfosarcina</taxon>
    </lineage>
</organism>
<dbReference type="Proteomes" id="UP000427906">
    <property type="component" value="Chromosome"/>
</dbReference>
<feature type="transmembrane region" description="Helical" evidence="2">
    <location>
        <begin position="42"/>
        <end position="68"/>
    </location>
</feature>
<keyword evidence="2" id="KW-0812">Transmembrane</keyword>
<evidence type="ECO:0000256" key="1">
    <source>
        <dbReference type="SAM" id="MobiDB-lite"/>
    </source>
</evidence>
<keyword evidence="2" id="KW-0472">Membrane</keyword>
<dbReference type="RefSeq" id="WP_155316946.1">
    <property type="nucleotide sequence ID" value="NZ_AP021874.1"/>
</dbReference>